<sequence length="308" mass="34252">MSTEKQPGQTYRAVCHQHPELDFPVRADRIDAVEDKNSHLRQPGSHHVAVLTVDLPPSEVEGFPPAGYARQLFSELERYLHPEPRLHDGGEPASHPVLEWSPIGIVPTFTDGKSYSWIIDGRIHLEASRNMPYEAWAEFESPRSRNRARYLATFAPCANREPWFEIWRLSEPDAAGNRTASKLDSAVAGRAVSTTGGSAGLLEFWDREARSPLIIMLQAREQARSDARAEADRQARSADPLIDVVDRLAEAATDYAAAAEVNDEEVLGSEAQRIRKLIGEISPGDLAEVLFRITVSYGETCMLIPEDD</sequence>
<evidence type="ECO:0000313" key="1">
    <source>
        <dbReference type="EMBL" id="SEB29644.1"/>
    </source>
</evidence>
<gene>
    <name evidence="1" type="ORF">SAMN04489745_0068</name>
</gene>
<accession>A0A1H4I6C1</accession>
<organism evidence="1 2">
    <name type="scientific">Arthrobacter woluwensis</name>
    <dbReference type="NCBI Taxonomy" id="156980"/>
    <lineage>
        <taxon>Bacteria</taxon>
        <taxon>Bacillati</taxon>
        <taxon>Actinomycetota</taxon>
        <taxon>Actinomycetes</taxon>
        <taxon>Micrococcales</taxon>
        <taxon>Micrococcaceae</taxon>
        <taxon>Arthrobacter</taxon>
    </lineage>
</organism>
<protein>
    <submittedName>
        <fullName evidence="1">Uncharacterized protein</fullName>
    </submittedName>
</protein>
<dbReference type="Proteomes" id="UP000182652">
    <property type="component" value="Unassembled WGS sequence"/>
</dbReference>
<evidence type="ECO:0000313" key="2">
    <source>
        <dbReference type="Proteomes" id="UP000182652"/>
    </source>
</evidence>
<keyword evidence="2" id="KW-1185">Reference proteome</keyword>
<name>A0A1H4I6C1_9MICC</name>
<reference evidence="1 2" key="1">
    <citation type="submission" date="2016-10" db="EMBL/GenBank/DDBJ databases">
        <authorList>
            <person name="de Groot N.N."/>
        </authorList>
    </citation>
    <scope>NUCLEOTIDE SEQUENCE [LARGE SCALE GENOMIC DNA]</scope>
    <source>
        <strain evidence="1 2">DSM 10495</strain>
    </source>
</reference>
<dbReference type="AlphaFoldDB" id="A0A1H4I6C1"/>
<dbReference type="RefSeq" id="WP_139244591.1">
    <property type="nucleotide sequence ID" value="NZ_FNSN01000002.1"/>
</dbReference>
<proteinExistence type="predicted"/>
<dbReference type="EMBL" id="FNSN01000002">
    <property type="protein sequence ID" value="SEB29644.1"/>
    <property type="molecule type" value="Genomic_DNA"/>
</dbReference>